<accession>A0A7I7ZWQ7</accession>
<proteinExistence type="predicted"/>
<dbReference type="AlphaFoldDB" id="A0A7I7ZWQ7"/>
<dbReference type="Proteomes" id="UP000309984">
    <property type="component" value="Unassembled WGS sequence"/>
</dbReference>
<protein>
    <submittedName>
        <fullName evidence="2">DUF732 domain-containing protein</fullName>
    </submittedName>
</protein>
<evidence type="ECO:0000313" key="2">
    <source>
        <dbReference type="EMBL" id="TLH64167.1"/>
    </source>
</evidence>
<reference evidence="2 3" key="1">
    <citation type="submission" date="2018-01" db="EMBL/GenBank/DDBJ databases">
        <title>Comparative genomics of Mycobacterium mucogenicum and Mycobacterium neoaurum clade members emphasizing tRNA and non-coding RNA.</title>
        <authorList>
            <person name="Behra P.R.K."/>
            <person name="Pettersson B.M.F."/>
            <person name="Das S."/>
            <person name="Dasgupta S."/>
            <person name="Kirsebom L.A."/>
        </authorList>
    </citation>
    <scope>NUCLEOTIDE SEQUENCE [LARGE SCALE GENOMIC DNA]</scope>
    <source>
        <strain evidence="2 3">DSM 45104</strain>
    </source>
</reference>
<evidence type="ECO:0000259" key="1">
    <source>
        <dbReference type="Pfam" id="PF05305"/>
    </source>
</evidence>
<comment type="caution">
    <text evidence="2">The sequence shown here is derived from an EMBL/GenBank/DDBJ whole genome shotgun (WGS) entry which is preliminary data.</text>
</comment>
<dbReference type="Pfam" id="PF05305">
    <property type="entry name" value="DUF732"/>
    <property type="match status" value="1"/>
</dbReference>
<name>A0A7I7ZWQ7_9MYCO</name>
<dbReference type="RefSeq" id="WP_138250264.1">
    <property type="nucleotide sequence ID" value="NZ_AP022616.1"/>
</dbReference>
<dbReference type="EMBL" id="POTM01000050">
    <property type="protein sequence ID" value="TLH64167.1"/>
    <property type="molecule type" value="Genomic_DNA"/>
</dbReference>
<organism evidence="2 3">
    <name type="scientific">Mycolicibacterium phocaicum</name>
    <dbReference type="NCBI Taxonomy" id="319706"/>
    <lineage>
        <taxon>Bacteria</taxon>
        <taxon>Bacillati</taxon>
        <taxon>Actinomycetota</taxon>
        <taxon>Actinomycetes</taxon>
        <taxon>Mycobacteriales</taxon>
        <taxon>Mycobacteriaceae</taxon>
        <taxon>Mycolicibacterium</taxon>
    </lineage>
</organism>
<dbReference type="InterPro" id="IPR007969">
    <property type="entry name" value="DUF732"/>
</dbReference>
<gene>
    <name evidence="2" type="ORF">C1S79_20400</name>
</gene>
<keyword evidence="3" id="KW-1185">Reference proteome</keyword>
<sequence>MTRHHRAVPALAAAAIGIVAAVSGSGTAYADPDTDFANQLHTYGIYGPKDYNAWLGKIACQRLDNNVDHDAYQSAKFVATNLSRQNATEQNWQFLGAAIDFYCPDKRSVLEDAAHQSQAGARA</sequence>
<feature type="domain" description="DUF732" evidence="1">
    <location>
        <begin position="33"/>
        <end position="105"/>
    </location>
</feature>
<evidence type="ECO:0000313" key="3">
    <source>
        <dbReference type="Proteomes" id="UP000309984"/>
    </source>
</evidence>